<sequence length="60" mass="7471">MRVRKHEISFIESKIIAILHPKPCTHPKAWNLKMIFRLFRNAQHDRIFEYYSSVLRRYRK</sequence>
<reference evidence="1 2" key="1">
    <citation type="journal article" date="2014" name="Genome Announc.">
        <title>Draft genome sequences of eight enterohepatic helicobacter species isolated from both laboratory and wild rodents.</title>
        <authorList>
            <person name="Sheh A."/>
            <person name="Shen Z."/>
            <person name="Fox J.G."/>
        </authorList>
    </citation>
    <scope>NUCLEOTIDE SEQUENCE [LARGE SCALE GENOMIC DNA]</scope>
    <source>
        <strain evidence="1 2">ATCC 49320</strain>
    </source>
</reference>
<gene>
    <name evidence="1" type="ORF">LS79_005215</name>
</gene>
<dbReference type="AlphaFoldDB" id="A0A4U8U964"/>
<protein>
    <submittedName>
        <fullName evidence="1">Uncharacterized protein</fullName>
    </submittedName>
</protein>
<name>A0A4U8U964_9HELI</name>
<dbReference type="Proteomes" id="UP000029857">
    <property type="component" value="Unassembled WGS sequence"/>
</dbReference>
<evidence type="ECO:0000313" key="1">
    <source>
        <dbReference type="EMBL" id="TLE10666.1"/>
    </source>
</evidence>
<proteinExistence type="predicted"/>
<dbReference type="RefSeq" id="WP_138196199.1">
    <property type="nucleotide sequence ID" value="NZ_CAMCCI010000031.1"/>
</dbReference>
<evidence type="ECO:0000313" key="2">
    <source>
        <dbReference type="Proteomes" id="UP000029857"/>
    </source>
</evidence>
<dbReference type="EMBL" id="JRPJ02000014">
    <property type="protein sequence ID" value="TLE10666.1"/>
    <property type="molecule type" value="Genomic_DNA"/>
</dbReference>
<accession>A0A4U8U964</accession>
<organism evidence="1 2">
    <name type="scientific">Helicobacter bilis</name>
    <dbReference type="NCBI Taxonomy" id="37372"/>
    <lineage>
        <taxon>Bacteria</taxon>
        <taxon>Pseudomonadati</taxon>
        <taxon>Campylobacterota</taxon>
        <taxon>Epsilonproteobacteria</taxon>
        <taxon>Campylobacterales</taxon>
        <taxon>Helicobacteraceae</taxon>
        <taxon>Helicobacter</taxon>
    </lineage>
</organism>
<comment type="caution">
    <text evidence="1">The sequence shown here is derived from an EMBL/GenBank/DDBJ whole genome shotgun (WGS) entry which is preliminary data.</text>
</comment>